<accession>A0A857DAC3</accession>
<geneLocation type="plasmid" evidence="2">
    <name>p1fd4</name>
</geneLocation>
<organism evidence="1 2">
    <name type="scientific">Microcystis aeruginosa FD4</name>
    <dbReference type="NCBI Taxonomy" id="2686288"/>
    <lineage>
        <taxon>Bacteria</taxon>
        <taxon>Bacillati</taxon>
        <taxon>Cyanobacteriota</taxon>
        <taxon>Cyanophyceae</taxon>
        <taxon>Oscillatoriophycideae</taxon>
        <taxon>Chroococcales</taxon>
        <taxon>Microcystaceae</taxon>
        <taxon>Microcystis</taxon>
    </lineage>
</organism>
<evidence type="ECO:0000313" key="2">
    <source>
        <dbReference type="Proteomes" id="UP000438345"/>
    </source>
</evidence>
<keyword evidence="1" id="KW-0614">Plasmid</keyword>
<dbReference type="Proteomes" id="UP000438345">
    <property type="component" value="Plasmid p1FD4"/>
</dbReference>
<protein>
    <submittedName>
        <fullName evidence="1">Uncharacterized protein</fullName>
    </submittedName>
</protein>
<proteinExistence type="predicted"/>
<evidence type="ECO:0000313" key="1">
    <source>
        <dbReference type="EMBL" id="QGZ92928.1"/>
    </source>
</evidence>
<reference evidence="1 2" key="1">
    <citation type="submission" date="2019-12" db="EMBL/GenBank/DDBJ databases">
        <title>Complete genome sequence of Microcystis aeruginosa strain FD4.</title>
        <authorList>
            <person name="Urakawa H."/>
        </authorList>
    </citation>
    <scope>NUCLEOTIDE SEQUENCE [LARGE SCALE GENOMIC DNA]</scope>
    <source>
        <strain evidence="1 2">FD4</strain>
        <plasmid evidence="2">p1fd4</plasmid>
    </source>
</reference>
<dbReference type="AlphaFoldDB" id="A0A857DAC3"/>
<name>A0A857DAC3_MICAE</name>
<dbReference type="EMBL" id="CP046974">
    <property type="protein sequence ID" value="QGZ92928.1"/>
    <property type="molecule type" value="Genomic_DNA"/>
</dbReference>
<gene>
    <name evidence="1" type="ORF">GQR42_27210</name>
</gene>
<sequence>MVDTNILVAELLRKRERDSIISKSLELFLAEKMREKV</sequence>